<accession>A0ABV4ZHT0</accession>
<sequence length="198" mass="21979">MSEMRHRAIFESDELFATARQFGQVRKELTRMKARNELPDLPAASRQLADLSRLCKKLTDEVLVRVDVTEEVDLSPVVHAYAAAARSAGRAIQNYSAAYAELGLLHRTSEWPPPDDQHDRRDAIITVRERLENVRSDLGQVNDALCKPAGDMYRSAIRSTAALSRSAHSAPSAGRPLSEDTSPSVTRTAPTPEHRHGR</sequence>
<dbReference type="EMBL" id="JBHGBT010000002">
    <property type="protein sequence ID" value="MFB4193345.1"/>
    <property type="molecule type" value="Genomic_DNA"/>
</dbReference>
<feature type="region of interest" description="Disordered" evidence="1">
    <location>
        <begin position="164"/>
        <end position="198"/>
    </location>
</feature>
<dbReference type="RefSeq" id="WP_375061383.1">
    <property type="nucleotide sequence ID" value="NZ_JBHGBT010000002.1"/>
</dbReference>
<protein>
    <submittedName>
        <fullName evidence="2">Uncharacterized protein</fullName>
    </submittedName>
</protein>
<evidence type="ECO:0000256" key="1">
    <source>
        <dbReference type="SAM" id="MobiDB-lite"/>
    </source>
</evidence>
<name>A0ABV4ZHT0_9ACTN</name>
<proteinExistence type="predicted"/>
<organism evidence="2 3">
    <name type="scientific">Streptomyces carpaticus</name>
    <dbReference type="NCBI Taxonomy" id="285558"/>
    <lineage>
        <taxon>Bacteria</taxon>
        <taxon>Bacillati</taxon>
        <taxon>Actinomycetota</taxon>
        <taxon>Actinomycetes</taxon>
        <taxon>Kitasatosporales</taxon>
        <taxon>Streptomycetaceae</taxon>
        <taxon>Streptomyces</taxon>
    </lineage>
</organism>
<feature type="compositionally biased region" description="Polar residues" evidence="1">
    <location>
        <begin position="179"/>
        <end position="189"/>
    </location>
</feature>
<evidence type="ECO:0000313" key="3">
    <source>
        <dbReference type="Proteomes" id="UP001577267"/>
    </source>
</evidence>
<reference evidence="2 3" key="1">
    <citation type="submission" date="2024-09" db="EMBL/GenBank/DDBJ databases">
        <title>Draft genome sequence of multifaceted antimicrobials producing Streptomyces sp. strain FH1.</title>
        <authorList>
            <person name="Hassan F."/>
            <person name="Ali H."/>
            <person name="Hassan N."/>
            <person name="Nawaz A."/>
        </authorList>
    </citation>
    <scope>NUCLEOTIDE SEQUENCE [LARGE SCALE GENOMIC DNA]</scope>
    <source>
        <strain evidence="2 3">FH1</strain>
    </source>
</reference>
<comment type="caution">
    <text evidence="2">The sequence shown here is derived from an EMBL/GenBank/DDBJ whole genome shotgun (WGS) entry which is preliminary data.</text>
</comment>
<gene>
    <name evidence="2" type="ORF">ACE11A_03105</name>
</gene>
<dbReference type="Proteomes" id="UP001577267">
    <property type="component" value="Unassembled WGS sequence"/>
</dbReference>
<evidence type="ECO:0000313" key="2">
    <source>
        <dbReference type="EMBL" id="MFB4193345.1"/>
    </source>
</evidence>
<keyword evidence="3" id="KW-1185">Reference proteome</keyword>